<name>A0A3A3G208_9BURK</name>
<feature type="domain" description="FAD/NAD(P)-binding" evidence="9">
    <location>
        <begin position="4"/>
        <end position="281"/>
    </location>
</feature>
<dbReference type="PRINTS" id="PR00411">
    <property type="entry name" value="PNDRDTASEI"/>
</dbReference>
<evidence type="ECO:0000256" key="4">
    <source>
        <dbReference type="ARBA" id="ARBA00022490"/>
    </source>
</evidence>
<dbReference type="Gene3D" id="3.50.50.60">
    <property type="entry name" value="FAD/NAD(P)-binding domain"/>
    <property type="match status" value="2"/>
</dbReference>
<dbReference type="PANTHER" id="PTHR43429:SF3">
    <property type="entry name" value="NITRITE REDUCTASE [NAD(P)H]"/>
    <property type="match status" value="1"/>
</dbReference>
<evidence type="ECO:0000259" key="9">
    <source>
        <dbReference type="Pfam" id="PF07992"/>
    </source>
</evidence>
<dbReference type="GO" id="GO:0005737">
    <property type="term" value="C:cytoplasm"/>
    <property type="evidence" value="ECO:0007669"/>
    <property type="project" value="UniProtKB-SubCell"/>
</dbReference>
<dbReference type="InterPro" id="IPR036188">
    <property type="entry name" value="FAD/NAD-bd_sf"/>
</dbReference>
<evidence type="ECO:0000313" key="12">
    <source>
        <dbReference type="Proteomes" id="UP000266327"/>
    </source>
</evidence>
<feature type="domain" description="Rubredoxin binding" evidence="10">
    <location>
        <begin position="306"/>
        <end position="374"/>
    </location>
</feature>
<evidence type="ECO:0000256" key="6">
    <source>
        <dbReference type="ARBA" id="ARBA00022827"/>
    </source>
</evidence>
<keyword evidence="5" id="KW-0285">Flavoprotein</keyword>
<proteinExistence type="inferred from homology"/>
<keyword evidence="7" id="KW-0560">Oxidoreductase</keyword>
<comment type="subcellular location">
    <subcellularLocation>
        <location evidence="2">Cytoplasm</location>
    </subcellularLocation>
</comment>
<dbReference type="InterPro" id="IPR041364">
    <property type="entry name" value="Rbx-bd"/>
</dbReference>
<protein>
    <submittedName>
        <fullName evidence="11">FAD-dependent oxidoreductase</fullName>
    </submittedName>
</protein>
<sequence>MQPIIIVGSGLAGYTVAREFRKLDATTPLKIVSRDCGSFYSKPMLSNVFHQKKDPAKIASYSAAQMAEQLHAEVLPYSSVTALDPATRTIQINHQDTGYQSLVLALGADQRRIDLAGDAAEDVLSVNDLADYLRFHTLLHDKRRVAILGAGLIGCEFANDLTSGGITVDLIDPASWPLSRFLPEPAGQVMADALSGIGVQLWPGCTPVAVDRSDDGYRLSLSGGKSLQVDLVLSAIGLVPRIMLAQAAGLTTARGIVTDACLRTSAEHVYAIGDCAEVENLLLPYVMPIMQCARALAKTLFGTPAKVTYPAMPVVVKTPAMPTVVAPPLQQDGAWETDGKAGSMRAVYRNADSSVGGFALLGDRVEEKGALLKQIAPWRI</sequence>
<dbReference type="RefSeq" id="WP_119785998.1">
    <property type="nucleotide sequence ID" value="NZ_QYUQ01000002.1"/>
</dbReference>
<accession>A0A3A3G208</accession>
<comment type="cofactor">
    <cofactor evidence="1">
        <name>FAD</name>
        <dbReference type="ChEBI" id="CHEBI:57692"/>
    </cofactor>
</comment>
<dbReference type="GO" id="GO:0016491">
    <property type="term" value="F:oxidoreductase activity"/>
    <property type="evidence" value="ECO:0007669"/>
    <property type="project" value="UniProtKB-KW"/>
</dbReference>
<dbReference type="PRINTS" id="PR00368">
    <property type="entry name" value="FADPNR"/>
</dbReference>
<evidence type="ECO:0000256" key="2">
    <source>
        <dbReference type="ARBA" id="ARBA00004496"/>
    </source>
</evidence>
<gene>
    <name evidence="11" type="ORF">D3878_13690</name>
</gene>
<keyword evidence="8" id="KW-0520">NAD</keyword>
<organism evidence="11 12">
    <name type="scientific">Noviherbaspirillum sedimenti</name>
    <dbReference type="NCBI Taxonomy" id="2320865"/>
    <lineage>
        <taxon>Bacteria</taxon>
        <taxon>Pseudomonadati</taxon>
        <taxon>Pseudomonadota</taxon>
        <taxon>Betaproteobacteria</taxon>
        <taxon>Burkholderiales</taxon>
        <taxon>Oxalobacteraceae</taxon>
        <taxon>Noviherbaspirillum</taxon>
    </lineage>
</organism>
<dbReference type="PANTHER" id="PTHR43429">
    <property type="entry name" value="PYRIDINE NUCLEOTIDE-DISULFIDE OXIDOREDUCTASE DOMAIN-CONTAINING"/>
    <property type="match status" value="1"/>
</dbReference>
<reference evidence="12" key="1">
    <citation type="submission" date="2018-09" db="EMBL/GenBank/DDBJ databases">
        <authorList>
            <person name="Zhu H."/>
        </authorList>
    </citation>
    <scope>NUCLEOTIDE SEQUENCE [LARGE SCALE GENOMIC DNA]</scope>
    <source>
        <strain evidence="12">K1S02-23</strain>
    </source>
</reference>
<comment type="caution">
    <text evidence="11">The sequence shown here is derived from an EMBL/GenBank/DDBJ whole genome shotgun (WGS) entry which is preliminary data.</text>
</comment>
<evidence type="ECO:0000256" key="1">
    <source>
        <dbReference type="ARBA" id="ARBA00001974"/>
    </source>
</evidence>
<comment type="similarity">
    <text evidence="3">Belongs to the FAD-dependent oxidoreductase family.</text>
</comment>
<dbReference type="Proteomes" id="UP000266327">
    <property type="component" value="Unassembled WGS sequence"/>
</dbReference>
<evidence type="ECO:0000256" key="7">
    <source>
        <dbReference type="ARBA" id="ARBA00023002"/>
    </source>
</evidence>
<dbReference type="Gene3D" id="3.30.390.120">
    <property type="match status" value="1"/>
</dbReference>
<evidence type="ECO:0000256" key="8">
    <source>
        <dbReference type="ARBA" id="ARBA00023027"/>
    </source>
</evidence>
<dbReference type="InterPro" id="IPR023753">
    <property type="entry name" value="FAD/NAD-binding_dom"/>
</dbReference>
<dbReference type="AlphaFoldDB" id="A0A3A3G208"/>
<evidence type="ECO:0000259" key="10">
    <source>
        <dbReference type="Pfam" id="PF18113"/>
    </source>
</evidence>
<dbReference type="SUPFAM" id="SSF51905">
    <property type="entry name" value="FAD/NAD(P)-binding domain"/>
    <property type="match status" value="1"/>
</dbReference>
<dbReference type="EMBL" id="QYUQ01000002">
    <property type="protein sequence ID" value="RJG02497.1"/>
    <property type="molecule type" value="Genomic_DNA"/>
</dbReference>
<keyword evidence="6" id="KW-0274">FAD</keyword>
<dbReference type="OrthoDB" id="9769238at2"/>
<dbReference type="InterPro" id="IPR050260">
    <property type="entry name" value="FAD-bd_OxRdtase"/>
</dbReference>
<evidence type="ECO:0000256" key="5">
    <source>
        <dbReference type="ARBA" id="ARBA00022630"/>
    </source>
</evidence>
<evidence type="ECO:0000313" key="11">
    <source>
        <dbReference type="EMBL" id="RJG02497.1"/>
    </source>
</evidence>
<evidence type="ECO:0000256" key="3">
    <source>
        <dbReference type="ARBA" id="ARBA00006442"/>
    </source>
</evidence>
<keyword evidence="12" id="KW-1185">Reference proteome</keyword>
<dbReference type="Pfam" id="PF18113">
    <property type="entry name" value="Rbx_binding"/>
    <property type="match status" value="1"/>
</dbReference>
<keyword evidence="4" id="KW-0963">Cytoplasm</keyword>
<dbReference type="Pfam" id="PF07992">
    <property type="entry name" value="Pyr_redox_2"/>
    <property type="match status" value="1"/>
</dbReference>